<evidence type="ECO:0000259" key="7">
    <source>
        <dbReference type="Pfam" id="PF24762"/>
    </source>
</evidence>
<organism evidence="8 9">
    <name type="scientific">Giardia intestinalis (strain P15)</name>
    <name type="common">Giardia lamblia</name>
    <dbReference type="NCBI Taxonomy" id="658858"/>
    <lineage>
        <taxon>Eukaryota</taxon>
        <taxon>Metamonada</taxon>
        <taxon>Diplomonadida</taxon>
        <taxon>Hexamitidae</taxon>
        <taxon>Giardiinae</taxon>
        <taxon>Giardia</taxon>
    </lineage>
</organism>
<dbReference type="GO" id="GO:0036064">
    <property type="term" value="C:ciliary basal body"/>
    <property type="evidence" value="ECO:0007669"/>
    <property type="project" value="TreeGrafter"/>
</dbReference>
<gene>
    <name evidence="8" type="ORF">GLP15_2697</name>
</gene>
<evidence type="ECO:0000259" key="6">
    <source>
        <dbReference type="Pfam" id="PF24760"/>
    </source>
</evidence>
<accession>E1F8V1</accession>
<evidence type="ECO:0000313" key="9">
    <source>
        <dbReference type="Proteomes" id="UP000008974"/>
    </source>
</evidence>
<dbReference type="GO" id="GO:0030991">
    <property type="term" value="C:intraciliary transport particle A"/>
    <property type="evidence" value="ECO:0007669"/>
    <property type="project" value="TreeGrafter"/>
</dbReference>
<dbReference type="GO" id="GO:0005930">
    <property type="term" value="C:axoneme"/>
    <property type="evidence" value="ECO:0007669"/>
    <property type="project" value="TreeGrafter"/>
</dbReference>
<keyword evidence="4" id="KW-0969">Cilium</keyword>
<dbReference type="InterPro" id="IPR036322">
    <property type="entry name" value="WD40_repeat_dom_sf"/>
</dbReference>
<dbReference type="Pfam" id="PF24762">
    <property type="entry name" value="TPR_IF140-IFT172"/>
    <property type="match status" value="1"/>
</dbReference>
<evidence type="ECO:0000256" key="4">
    <source>
        <dbReference type="ARBA" id="ARBA00023069"/>
    </source>
</evidence>
<proteinExistence type="predicted"/>
<dbReference type="VEuPathDB" id="GiardiaDB:GLP15_2697"/>
<protein>
    <submittedName>
        <fullName evidence="8">IFT complex A</fullName>
    </submittedName>
</protein>
<comment type="caution">
    <text evidence="8">The sequence shown here is derived from an EMBL/GenBank/DDBJ whole genome shotgun (WGS) entry which is preliminary data.</text>
</comment>
<keyword evidence="5" id="KW-0966">Cell projection</keyword>
<dbReference type="Gene3D" id="2.130.10.10">
    <property type="entry name" value="YVTN repeat-like/Quinoprotein amine dehydrogenase"/>
    <property type="match status" value="1"/>
</dbReference>
<dbReference type="OMA" id="YLHANDM"/>
<name>E1F8V1_GIAIA</name>
<evidence type="ECO:0000256" key="3">
    <source>
        <dbReference type="ARBA" id="ARBA00022737"/>
    </source>
</evidence>
<evidence type="ECO:0000256" key="2">
    <source>
        <dbReference type="ARBA" id="ARBA00022574"/>
    </source>
</evidence>
<dbReference type="InterPro" id="IPR015943">
    <property type="entry name" value="WD40/YVTN_repeat-like_dom_sf"/>
</dbReference>
<dbReference type="Pfam" id="PF24760">
    <property type="entry name" value="TPR_IF140_C"/>
    <property type="match status" value="1"/>
</dbReference>
<dbReference type="PANTHER" id="PTHR15722">
    <property type="entry name" value="IFT140/172-RELATED"/>
    <property type="match status" value="1"/>
</dbReference>
<dbReference type="Proteomes" id="UP000008974">
    <property type="component" value="Unassembled WGS sequence"/>
</dbReference>
<dbReference type="InterPro" id="IPR056156">
    <property type="entry name" value="TPR_IF140_C"/>
</dbReference>
<keyword evidence="3" id="KW-0677">Repeat</keyword>
<dbReference type="EMBL" id="ACVC01000339">
    <property type="protein sequence ID" value="EFO61106.1"/>
    <property type="molecule type" value="Genomic_DNA"/>
</dbReference>
<feature type="domain" description="IF140 C-terminal TPR" evidence="6">
    <location>
        <begin position="1737"/>
        <end position="1886"/>
    </location>
</feature>
<dbReference type="PANTHER" id="PTHR15722:SF7">
    <property type="entry name" value="INTRAFLAGELLAR TRANSPORT PROTEIN 140 HOMOLOG"/>
    <property type="match status" value="1"/>
</dbReference>
<comment type="subcellular location">
    <subcellularLocation>
        <location evidence="1">Cell projection</location>
        <location evidence="1">Cilium</location>
    </subcellularLocation>
</comment>
<sequence>MIQITIDVILEDPALCVVQLYTQASSQTVFALLSDGSLAVLYPNGNNALVLASKTSMANQLPVDILRKVITTDEGQVQIPITALACHPFVENLVVVGFKDASFSIWFPTDSDPSYKMDLHQEELCLIKWLSHGRILATCDVSGQVILYKFSTDTYSFESITKTKKSGHVVDIVERTCCTDNVIYSIDHEHSDQPIDVSNYAGAGLCEFIVMWSKGDVAVLTDNGVIRHVGTVNLSAGHTLLYKLCYWSCSDTCCAISTSGDVFLFGFKTLAVGAYKDILAKYKIEYKRENGIVQLPATKIAYMAPSDGQLRILSLLTQEVAYIDMEDYIENFVGVNGGLAVIRDYGILIPLRGKNGYAVVSCHRNTSSSDSNNNEGMHILAASDYYLHANDMRFAKVQDSNGPGSTPGLGTRTGNDEFIVTEQHFLHAENPRCSYANIYMSQIIVGDNSSSQTMITNYSITNRNIISNKMLPVFYDEDGKPINLPPGFSPETASTPEGVDDQTIDSFSAESISSRGKFVSLLLFSFEPKDMQVAYANNTNSAIMAQDLVGEGLTHMKFLDQKFTDSRNSFISAVLIGARVIKISVNTNANVLQEHALEIKHPIKKISILTNPLTSISSDNLSGFVLAFGDNVFTVFEVAIGKVPHLAGSFKLDERYTYVADCVLYGRYILASQNSRTDLESDYVKVEIVKYSITGSKAGSLVLSDDPTYGTTVERIARMTLVNQHLLMINNNLSLFYADCKTFNSVVRITDIGKLLFNTSVYCAYLEEEKLNDIHLSTPDTGSPDVEIEEGPQSQTREEKIKDLLLVENTLQINQQLHDRIRQEKKEQNAISVYTTLPTLIPLDTICVQSCNATLTLDNAHHVLFTVVFKGYNVVTGLPCLLPYVVALLIDMKVLGEMITAGSTAIPSQPIEKVENRPTTGFDGGCAILKSRVFDMAPYTITNAIPDCFGNIGLELMLSTSLNLLFIGSSMLFALKIGNFTKRALNTKNLSTYLNWLDSKEKASQRNTDLAFQQEKYEDQISLLQNMCVTPDQRAKIPLLVQSFAETTISMNDRIKGSWFDFNDKIFLSIQGIFAPYTNSKLETLIQPLSSTMLTLLSPAFVFSERGGRSEKPRTSNFVSINSDRLTIKNLTALGSSKKIGFQQSCTATYALNKFTICSNNGQLAEAYSHVLVSENLHVWRSLATLCIQNGYVDLLKTCTTHLKSPMLSLLMRLVTSRKHSTAADAGRDQLKTRLAPQDELLLALLSIALGASAQGLDRLQGKPLLLSGVMNDIGLSIRYLMKDGAQGSLQQAGGLTSLAKKSSILSLANRLIYLNDLESSKVCYSEVYKTPAATRGEIDSLNANPQQLLQQNESIQFLNDEYKKKGIAACLALAKKGTDPQFLYVAARMIESEAKNKDLKPEMHSKIKDELDQQTLWLEAARLYKRCNAFTHALACAFKCEDDELIYNIGTTSQNKRLSLVAATYFSNKYKNGLMAISEKGRDKVSEDFYDELQATIEHALVLYKSAGLGAQSLELCIKSNRMKELSNLLADILSEPSKSLDRELDDDAILQEQNTATQATGDVLRGISSDLLLRAGRALLDVSPEDYSLNDYNSFIRTAVIALAKASAYQDALQAILDGKIQISERIADILTPANIEHDEEAVKVTETLGKLLHKAGLYQSAVKKFILAQNHTLAINSLIKQGDPIKVIKFANMARQKQVYIAASNFLQTLDWRSNPTYMKAIINFYEKANSLENIAKFFANCAAEEISEYHDYVKAKQAIIEAIKRQKVAIEYVEQNASSKESEKIATARAAKVASLKETLQTYEQNGKLIHAFLQLCDFARDTSQAHDSSETLTTNSSKLMTAVRKMDNCYVKPGDIMGLLAEFHGVRGEKARIVNIIKDMRNEGIDPEKYLDADLYAAHAAEAGLTVINKALELEDIDLTAEKSDH</sequence>
<dbReference type="OrthoDB" id="10258787at2759"/>
<dbReference type="STRING" id="658858.E1F8V1"/>
<feature type="domain" description="IF140/IFT172/WDR19 TPR" evidence="7">
    <location>
        <begin position="1565"/>
        <end position="1728"/>
    </location>
</feature>
<dbReference type="SUPFAM" id="SSF50978">
    <property type="entry name" value="WD40 repeat-like"/>
    <property type="match status" value="1"/>
</dbReference>
<keyword evidence="2" id="KW-0853">WD repeat</keyword>
<evidence type="ECO:0000256" key="1">
    <source>
        <dbReference type="ARBA" id="ARBA00004138"/>
    </source>
</evidence>
<reference evidence="8 9" key="1">
    <citation type="journal article" date="2010" name="BMC Genomics">
        <title>Genome analysis and comparative genomics of a Giardia intestinalis assemblage E isolate.</title>
        <authorList>
            <person name="Jerlstrom-Hultqvist J."/>
            <person name="Franzen O."/>
            <person name="Ankarklev J."/>
            <person name="Xu F."/>
            <person name="Nohynkova E."/>
            <person name="Andersson J.O."/>
            <person name="Svard S.G."/>
            <person name="Andersson B."/>
        </authorList>
    </citation>
    <scope>NUCLEOTIDE SEQUENCE [LARGE SCALE GENOMIC DNA]</scope>
    <source>
        <strain evidence="8 9">P15</strain>
    </source>
</reference>
<dbReference type="InterPro" id="IPR056168">
    <property type="entry name" value="TPR_IF140/IFT172/WDR19"/>
</dbReference>
<dbReference type="GO" id="GO:0035721">
    <property type="term" value="P:intraciliary retrograde transport"/>
    <property type="evidence" value="ECO:0007669"/>
    <property type="project" value="TreeGrafter"/>
</dbReference>
<evidence type="ECO:0000256" key="5">
    <source>
        <dbReference type="ARBA" id="ARBA00023273"/>
    </source>
</evidence>
<evidence type="ECO:0000313" key="8">
    <source>
        <dbReference type="EMBL" id="EFO61106.1"/>
    </source>
</evidence>